<protein>
    <submittedName>
        <fullName evidence="5">CapA family protein</fullName>
    </submittedName>
</protein>
<dbReference type="SUPFAM" id="SSF53623">
    <property type="entry name" value="MurD-like peptide ligases, catalytic domain"/>
    <property type="match status" value="1"/>
</dbReference>
<evidence type="ECO:0000313" key="5">
    <source>
        <dbReference type="EMBL" id="WGL55899.1"/>
    </source>
</evidence>
<dbReference type="PANTHER" id="PTHR43024:SF1">
    <property type="entry name" value="UDP-N-ACETYLMURAMOYL-TRIPEPTIDE--D-ALANYL-D-ALANINE LIGASE"/>
    <property type="match status" value="1"/>
</dbReference>
<dbReference type="Pfam" id="PF02875">
    <property type="entry name" value="Mur_ligase_C"/>
    <property type="match status" value="1"/>
</dbReference>
<dbReference type="EMBL" id="CP123488">
    <property type="protein sequence ID" value="WGL55899.1"/>
    <property type="molecule type" value="Genomic_DNA"/>
</dbReference>
<reference evidence="5" key="1">
    <citation type="submission" date="2023-04" db="EMBL/GenBank/DDBJ databases">
        <title>APH(3)-Id, a novel chromosomal aminoglycoside phosphotransferase, identified from an environmental isolate of Kluyvera intermedia DW18.</title>
        <authorList>
            <person name="Sha Y."/>
        </authorList>
    </citation>
    <scope>NUCLEOTIDE SEQUENCE</scope>
    <source>
        <strain evidence="5">DW18</strain>
    </source>
</reference>
<dbReference type="GO" id="GO:0009002">
    <property type="term" value="F:serine-type D-Ala-D-Ala carboxypeptidase activity"/>
    <property type="evidence" value="ECO:0007669"/>
    <property type="project" value="InterPro"/>
</dbReference>
<dbReference type="AlphaFoldDB" id="A0AA95FXC9"/>
<keyword evidence="1" id="KW-0436">Ligase</keyword>
<evidence type="ECO:0000256" key="2">
    <source>
        <dbReference type="ARBA" id="ARBA00022741"/>
    </source>
</evidence>
<dbReference type="SMART" id="SM00854">
    <property type="entry name" value="PGA_cap"/>
    <property type="match status" value="1"/>
</dbReference>
<gene>
    <name evidence="5" type="ORF">QBD33_20205</name>
</gene>
<evidence type="ECO:0000313" key="6">
    <source>
        <dbReference type="Proteomes" id="UP001177527"/>
    </source>
</evidence>
<evidence type="ECO:0000256" key="1">
    <source>
        <dbReference type="ARBA" id="ARBA00022598"/>
    </source>
</evidence>
<evidence type="ECO:0000256" key="3">
    <source>
        <dbReference type="ARBA" id="ARBA00022840"/>
    </source>
</evidence>
<dbReference type="SUPFAM" id="SSF53244">
    <property type="entry name" value="MurD-like peptide ligases, peptide-binding domain"/>
    <property type="match status" value="1"/>
</dbReference>
<dbReference type="RefSeq" id="WP_280556661.1">
    <property type="nucleotide sequence ID" value="NZ_CP123488.1"/>
</dbReference>
<sequence>MHKQVQGWQADELAQLLNGRWSVMPQEGWFADDIALKTFDLKQPGRRYLLVAIDADTWHKGSGNSGIYAGWKDTHEMLKRHHEKFCGAIVQRFIPELPPEFPQLVVENSYDVLNILADEARARMHGKVVAVTGTVGKSSTKDLLNMLLSEEGTVIATRGNHNTRTGTAVSLARCITNPDYAALEVAISALWMESGGVGSRIKADVAIITEIGLTQISHYVKGLRDTARFKSRLCRGMKPEGYAVLNRDMAEYDYVRQKVEGYGATVLTYGFHPDADIPITAYEADTHGSDITVNLRGTSLTYRLNVPGRGMAGNSVAVLAALHLLGVDTGQVANRMVYFRNVAKKLQAETLRLPTGGAVTLIDDNYNAAFISMKNGLEVAALYPRGENQRRIAVLGRLATLGELAQVSHEALAEPILAAGFDKVYLHGEEMLALKNKLPAHIVGGYFTDVDVMSETVLGELRDGDVVLVKGSVSDSDFHLIIGKMKDHAKATVVPLGDDSATLLVNLNDGSVLRANHHYKTFNPRHLSHLLLSTALASGILARTHRLSDVVSVKTVPDNVLSQGPALGLQDGQCFSVKSLVQGMLISNARDAAMNLASLLSTPSSDPLAVLAAVMDKAGMQKTHINNLAGRTQQGQRTTLEDVASLIRYFYQTYPHFLHWFADFEQDIGGVLHQKLNNIQSDGRASYSFASGGSPCWGFAIQRRDNALLLACAAGASDAFQLDYLLDGLLAPDSEDVVAPVPQALNEPSIITLVGDTYYGEWYSAQRARRGVDDALMRYGYDYSFQGIAPLLKGSDYTIANFEAALSIENENGLQGRKPFCLTGSPLRSVAALKKVGIDAVALGNNHVMDAGVSGVESTLSALKQGGIASFGAGLNAQQAEAPLVFTLGGRTFKFYSAYWYRRYMEQDCAFYALPRRAGAACLSGGLIEQLRADKAASPSITSVVLAHWGQDYRWTLPMQRQLARRLTLAGADLIIGSGPHMLGEFERLGDSWVAYSIGNGVFNSNGEYRQRGVPPFSFIVRLLLGGVQPQLQLHPIYTQNPETFWQPRPVTNDEFEQAIAALKTQGVTFTDDGARIETLAEGRRVIILPLPAQFGSCL</sequence>
<dbReference type="PANTHER" id="PTHR43024">
    <property type="entry name" value="UDP-N-ACETYLMURAMOYL-TRIPEPTIDE--D-ALANYL-D-ALANINE LIGASE"/>
    <property type="match status" value="1"/>
</dbReference>
<dbReference type="Proteomes" id="UP001177527">
    <property type="component" value="Chromosome"/>
</dbReference>
<evidence type="ECO:0000259" key="4">
    <source>
        <dbReference type="SMART" id="SM00854"/>
    </source>
</evidence>
<dbReference type="SUPFAM" id="SSF56601">
    <property type="entry name" value="beta-lactamase/transpeptidase-like"/>
    <property type="match status" value="1"/>
</dbReference>
<dbReference type="InterPro" id="IPR001967">
    <property type="entry name" value="Peptidase_S11_N"/>
</dbReference>
<dbReference type="InterPro" id="IPR019079">
    <property type="entry name" value="Capsule_synth_CapA"/>
</dbReference>
<dbReference type="CDD" id="cd07381">
    <property type="entry name" value="MPP_CapA"/>
    <property type="match status" value="1"/>
</dbReference>
<dbReference type="SUPFAM" id="SSF56300">
    <property type="entry name" value="Metallo-dependent phosphatases"/>
    <property type="match status" value="1"/>
</dbReference>
<dbReference type="InterPro" id="IPR051046">
    <property type="entry name" value="MurCDEF_CellWall_CoF430Synth"/>
</dbReference>
<dbReference type="Pfam" id="PF09587">
    <property type="entry name" value="PGA_cap"/>
    <property type="match status" value="1"/>
</dbReference>
<dbReference type="Gene3D" id="3.90.190.20">
    <property type="entry name" value="Mur ligase, C-terminal domain"/>
    <property type="match status" value="1"/>
</dbReference>
<dbReference type="InterPro" id="IPR004101">
    <property type="entry name" value="Mur_ligase_C"/>
</dbReference>
<dbReference type="InterPro" id="IPR036565">
    <property type="entry name" value="Mur-like_cat_sf"/>
</dbReference>
<dbReference type="GO" id="GO:0005524">
    <property type="term" value="F:ATP binding"/>
    <property type="evidence" value="ECO:0007669"/>
    <property type="project" value="UniProtKB-KW"/>
</dbReference>
<dbReference type="InterPro" id="IPR012338">
    <property type="entry name" value="Beta-lactam/transpept-like"/>
</dbReference>
<keyword evidence="3" id="KW-0067">ATP-binding</keyword>
<accession>A0AA95FXC9</accession>
<feature type="domain" description="Capsule synthesis protein CapA" evidence="4">
    <location>
        <begin position="750"/>
        <end position="1005"/>
    </location>
</feature>
<dbReference type="Gene3D" id="3.40.710.10">
    <property type="entry name" value="DD-peptidase/beta-lactamase superfamily"/>
    <property type="match status" value="1"/>
</dbReference>
<dbReference type="GO" id="GO:0006508">
    <property type="term" value="P:proteolysis"/>
    <property type="evidence" value="ECO:0007669"/>
    <property type="project" value="InterPro"/>
</dbReference>
<dbReference type="InterPro" id="IPR029052">
    <property type="entry name" value="Metallo-depent_PP-like"/>
</dbReference>
<organism evidence="5 6">
    <name type="scientific">Kluyvera intermedia</name>
    <name type="common">Enterobacter intermedius</name>
    <dbReference type="NCBI Taxonomy" id="61648"/>
    <lineage>
        <taxon>Bacteria</taxon>
        <taxon>Pseudomonadati</taxon>
        <taxon>Pseudomonadota</taxon>
        <taxon>Gammaproteobacteria</taxon>
        <taxon>Enterobacterales</taxon>
        <taxon>Enterobacteriaceae</taxon>
        <taxon>Kluyvera</taxon>
    </lineage>
</organism>
<dbReference type="Pfam" id="PF08245">
    <property type="entry name" value="Mur_ligase_M"/>
    <property type="match status" value="1"/>
</dbReference>
<dbReference type="Pfam" id="PF00768">
    <property type="entry name" value="Peptidase_S11"/>
    <property type="match status" value="1"/>
</dbReference>
<proteinExistence type="predicted"/>
<dbReference type="InterPro" id="IPR036615">
    <property type="entry name" value="Mur_ligase_C_dom_sf"/>
</dbReference>
<dbReference type="Gene3D" id="3.40.1190.10">
    <property type="entry name" value="Mur-like, catalytic domain"/>
    <property type="match status" value="1"/>
</dbReference>
<dbReference type="GO" id="GO:0016881">
    <property type="term" value="F:acid-amino acid ligase activity"/>
    <property type="evidence" value="ECO:0007669"/>
    <property type="project" value="InterPro"/>
</dbReference>
<dbReference type="InterPro" id="IPR013221">
    <property type="entry name" value="Mur_ligase_cen"/>
</dbReference>
<name>A0AA95FXC9_KLUIN</name>
<keyword evidence="2" id="KW-0547">Nucleotide-binding</keyword>